<gene>
    <name evidence="1" type="ORF">EDM21_03940</name>
</gene>
<reference evidence="1 2" key="1">
    <citation type="journal article" date="2019" name="Microorganisms">
        <title>Paenibacillus lutrae sp. nov., A Chitinolytic Species Isolated from A River Otter in Castril Natural Park, Granada, Spain.</title>
        <authorList>
            <person name="Rodriguez M."/>
            <person name="Reina J.C."/>
            <person name="Bejar V."/>
            <person name="Llamas I."/>
        </authorList>
    </citation>
    <scope>NUCLEOTIDE SEQUENCE [LARGE SCALE GENOMIC DNA]</scope>
    <source>
        <strain evidence="1 2">N10</strain>
    </source>
</reference>
<comment type="caution">
    <text evidence="1">The sequence shown here is derived from an EMBL/GenBank/DDBJ whole genome shotgun (WGS) entry which is preliminary data.</text>
</comment>
<keyword evidence="2" id="KW-1185">Reference proteome</keyword>
<dbReference type="Gene3D" id="3.30.460.40">
    <property type="match status" value="1"/>
</dbReference>
<organism evidence="1 2">
    <name type="scientific">Paenibacillus lutrae</name>
    <dbReference type="NCBI Taxonomy" id="2078573"/>
    <lineage>
        <taxon>Bacteria</taxon>
        <taxon>Bacillati</taxon>
        <taxon>Bacillota</taxon>
        <taxon>Bacilli</taxon>
        <taxon>Bacillales</taxon>
        <taxon>Paenibacillaceae</taxon>
        <taxon>Paenibacillus</taxon>
    </lineage>
</organism>
<accession>A0A7X3FFE0</accession>
<dbReference type="Pfam" id="PF14907">
    <property type="entry name" value="NTP_transf_5"/>
    <property type="match status" value="1"/>
</dbReference>
<dbReference type="AlphaFoldDB" id="A0A7X3FFE0"/>
<protein>
    <recommendedName>
        <fullName evidence="3">Nucleotidyltransferase family protein</fullName>
    </recommendedName>
</protein>
<name>A0A7X3FFE0_9BACL</name>
<evidence type="ECO:0000313" key="1">
    <source>
        <dbReference type="EMBL" id="MVO98676.1"/>
    </source>
</evidence>
<evidence type="ECO:0008006" key="3">
    <source>
        <dbReference type="Google" id="ProtNLM"/>
    </source>
</evidence>
<evidence type="ECO:0000313" key="2">
    <source>
        <dbReference type="Proteomes" id="UP000490800"/>
    </source>
</evidence>
<sequence length="376" mass="44114">MRQMIPPLVRFLNDLYVDGGAFSFTEEEYTLVAADSDLFSITAQVFHMLKEKGRLHELPLFLQEHLARKSEATLYQNLLLKSETDRLLRLLDDEELEVLLMKGVHFSEQFFGGTGARGTTDIDILVRPDDLLAVVKLVQQAGYCVFDGSDASHHVVCTKEGAGLLPITVEIHWGLVEHHTARIDYEQLWLNSHLLEPYRYARRMNAEDTLYCICLHGSQHRMNSIRYFLDIVQMMLKLGDELQLQEIVSRARREHTYKRLQTALSAVRFLFPGLRMLAAEKPKVPLLWSYRLMRTVQMDLKGPGQMLYSILYHLIKVYDRPVYVWTWLGYYFVPYVHPALLALNEEKETSRWRHMKTVYTERWKRLSRFVKLKKYV</sequence>
<proteinExistence type="predicted"/>
<dbReference type="InterPro" id="IPR039498">
    <property type="entry name" value="NTP_transf_5"/>
</dbReference>
<dbReference type="Proteomes" id="UP000490800">
    <property type="component" value="Unassembled WGS sequence"/>
</dbReference>
<dbReference type="EMBL" id="RHLK01000002">
    <property type="protein sequence ID" value="MVO98676.1"/>
    <property type="molecule type" value="Genomic_DNA"/>
</dbReference>